<feature type="compositionally biased region" description="Polar residues" evidence="1">
    <location>
        <begin position="36"/>
        <end position="51"/>
    </location>
</feature>
<feature type="region of interest" description="Disordered" evidence="1">
    <location>
        <begin position="75"/>
        <end position="126"/>
    </location>
</feature>
<protein>
    <submittedName>
        <fullName evidence="2">Uncharacterized protein</fullName>
    </submittedName>
</protein>
<comment type="caution">
    <text evidence="2">The sequence shown here is derived from an EMBL/GenBank/DDBJ whole genome shotgun (WGS) entry which is preliminary data.</text>
</comment>
<accession>A0A8J2K697</accession>
<organism evidence="2 3">
    <name type="scientific">Allacma fusca</name>
    <dbReference type="NCBI Taxonomy" id="39272"/>
    <lineage>
        <taxon>Eukaryota</taxon>
        <taxon>Metazoa</taxon>
        <taxon>Ecdysozoa</taxon>
        <taxon>Arthropoda</taxon>
        <taxon>Hexapoda</taxon>
        <taxon>Collembola</taxon>
        <taxon>Symphypleona</taxon>
        <taxon>Sminthuridae</taxon>
        <taxon>Allacma</taxon>
    </lineage>
</organism>
<evidence type="ECO:0000256" key="1">
    <source>
        <dbReference type="SAM" id="MobiDB-lite"/>
    </source>
</evidence>
<feature type="compositionally biased region" description="Acidic residues" evidence="1">
    <location>
        <begin position="95"/>
        <end position="117"/>
    </location>
</feature>
<dbReference type="Proteomes" id="UP000708208">
    <property type="component" value="Unassembled WGS sequence"/>
</dbReference>
<evidence type="ECO:0000313" key="2">
    <source>
        <dbReference type="EMBL" id="CAG7733913.1"/>
    </source>
</evidence>
<feature type="region of interest" description="Disordered" evidence="1">
    <location>
        <begin position="28"/>
        <end position="59"/>
    </location>
</feature>
<sequence length="126" mass="14357">MNRKRYKSYLQDPFLDVDGSGIPRQTRYNFKKRATSSKSENQPLFSPNNNYYREKSPNPDEEVCNLLIENASVNKSVASSDHSGSDFADSSKEDIAEDSEEDVEHTLEDLPEAEDTNTSEQYKDLP</sequence>
<dbReference type="EMBL" id="CAJVCH010258853">
    <property type="protein sequence ID" value="CAG7733913.1"/>
    <property type="molecule type" value="Genomic_DNA"/>
</dbReference>
<gene>
    <name evidence="2" type="ORF">AFUS01_LOCUS22329</name>
</gene>
<name>A0A8J2K697_9HEXA</name>
<reference evidence="2" key="1">
    <citation type="submission" date="2021-06" db="EMBL/GenBank/DDBJ databases">
        <authorList>
            <person name="Hodson N. C."/>
            <person name="Mongue J. A."/>
            <person name="Jaron S. K."/>
        </authorList>
    </citation>
    <scope>NUCLEOTIDE SEQUENCE</scope>
</reference>
<feature type="non-terminal residue" evidence="2">
    <location>
        <position position="1"/>
    </location>
</feature>
<proteinExistence type="predicted"/>
<dbReference type="AlphaFoldDB" id="A0A8J2K697"/>
<keyword evidence="3" id="KW-1185">Reference proteome</keyword>
<evidence type="ECO:0000313" key="3">
    <source>
        <dbReference type="Proteomes" id="UP000708208"/>
    </source>
</evidence>